<feature type="domain" description="Solute-binding protein family 5" evidence="5">
    <location>
        <begin position="75"/>
        <end position="410"/>
    </location>
</feature>
<evidence type="ECO:0000256" key="4">
    <source>
        <dbReference type="SAM" id="SignalP"/>
    </source>
</evidence>
<dbReference type="AlphaFoldDB" id="A0AA90NN44"/>
<reference evidence="6" key="1">
    <citation type="submission" date="2023-08" db="EMBL/GenBank/DDBJ databases">
        <title>The draft genome of Tsukamurella strandjordii strain 050030.</title>
        <authorList>
            <person name="Zhao F."/>
            <person name="Feng Y."/>
            <person name="Zong Z."/>
        </authorList>
    </citation>
    <scope>NUCLEOTIDE SEQUENCE</scope>
    <source>
        <strain evidence="6">050030</strain>
    </source>
</reference>
<name>A0AA90NN44_9ACTN</name>
<protein>
    <submittedName>
        <fullName evidence="6">ABC transporter substrate-binding protein</fullName>
    </submittedName>
</protein>
<organism evidence="6 7">
    <name type="scientific">Tsukamurella strandjordii</name>
    <dbReference type="NCBI Taxonomy" id="147577"/>
    <lineage>
        <taxon>Bacteria</taxon>
        <taxon>Bacillati</taxon>
        <taxon>Actinomycetota</taxon>
        <taxon>Actinomycetes</taxon>
        <taxon>Mycobacteriales</taxon>
        <taxon>Tsukamurellaceae</taxon>
        <taxon>Tsukamurella</taxon>
    </lineage>
</organism>
<dbReference type="GO" id="GO:1904680">
    <property type="term" value="F:peptide transmembrane transporter activity"/>
    <property type="evidence" value="ECO:0007669"/>
    <property type="project" value="TreeGrafter"/>
</dbReference>
<dbReference type="PANTHER" id="PTHR30290:SF9">
    <property type="entry name" value="OLIGOPEPTIDE-BINDING PROTEIN APPA"/>
    <property type="match status" value="1"/>
</dbReference>
<dbReference type="GO" id="GO:0042597">
    <property type="term" value="C:periplasmic space"/>
    <property type="evidence" value="ECO:0007669"/>
    <property type="project" value="UniProtKB-ARBA"/>
</dbReference>
<dbReference type="InterPro" id="IPR000914">
    <property type="entry name" value="SBP_5_dom"/>
</dbReference>
<dbReference type="Gene3D" id="3.90.76.10">
    <property type="entry name" value="Dipeptide-binding Protein, Domain 1"/>
    <property type="match status" value="1"/>
</dbReference>
<evidence type="ECO:0000313" key="6">
    <source>
        <dbReference type="EMBL" id="MDP0397549.1"/>
    </source>
</evidence>
<dbReference type="Gene3D" id="3.10.105.10">
    <property type="entry name" value="Dipeptide-binding Protein, Domain 3"/>
    <property type="match status" value="1"/>
</dbReference>
<dbReference type="InterPro" id="IPR030678">
    <property type="entry name" value="Peptide/Ni-bd"/>
</dbReference>
<dbReference type="RefSeq" id="WP_220658999.1">
    <property type="nucleotide sequence ID" value="NZ_JAUTIX010000002.1"/>
</dbReference>
<dbReference type="SUPFAM" id="SSF53850">
    <property type="entry name" value="Periplasmic binding protein-like II"/>
    <property type="match status" value="1"/>
</dbReference>
<evidence type="ECO:0000256" key="1">
    <source>
        <dbReference type="ARBA" id="ARBA00005695"/>
    </source>
</evidence>
<dbReference type="GO" id="GO:0043190">
    <property type="term" value="C:ATP-binding cassette (ABC) transporter complex"/>
    <property type="evidence" value="ECO:0007669"/>
    <property type="project" value="InterPro"/>
</dbReference>
<evidence type="ECO:0000256" key="3">
    <source>
        <dbReference type="ARBA" id="ARBA00022729"/>
    </source>
</evidence>
<dbReference type="PANTHER" id="PTHR30290">
    <property type="entry name" value="PERIPLASMIC BINDING COMPONENT OF ABC TRANSPORTER"/>
    <property type="match status" value="1"/>
</dbReference>
<keyword evidence="2" id="KW-0813">Transport</keyword>
<evidence type="ECO:0000313" key="7">
    <source>
        <dbReference type="Proteomes" id="UP001178281"/>
    </source>
</evidence>
<dbReference type="GO" id="GO:0015833">
    <property type="term" value="P:peptide transport"/>
    <property type="evidence" value="ECO:0007669"/>
    <property type="project" value="TreeGrafter"/>
</dbReference>
<comment type="similarity">
    <text evidence="1">Belongs to the bacterial solute-binding protein 5 family.</text>
</comment>
<dbReference type="Pfam" id="PF00496">
    <property type="entry name" value="SBP_bac_5"/>
    <property type="match status" value="1"/>
</dbReference>
<dbReference type="Gene3D" id="3.40.190.10">
    <property type="entry name" value="Periplasmic binding protein-like II"/>
    <property type="match status" value="1"/>
</dbReference>
<dbReference type="PIRSF" id="PIRSF002741">
    <property type="entry name" value="MppA"/>
    <property type="match status" value="1"/>
</dbReference>
<keyword evidence="3 4" id="KW-0732">Signal</keyword>
<dbReference type="InterPro" id="IPR039424">
    <property type="entry name" value="SBP_5"/>
</dbReference>
<comment type="caution">
    <text evidence="6">The sequence shown here is derived from an EMBL/GenBank/DDBJ whole genome shotgun (WGS) entry which is preliminary data.</text>
</comment>
<keyword evidence="7" id="KW-1185">Reference proteome</keyword>
<gene>
    <name evidence="6" type="ORF">Q7X28_06375</name>
</gene>
<proteinExistence type="inferred from homology"/>
<evidence type="ECO:0000256" key="2">
    <source>
        <dbReference type="ARBA" id="ARBA00022448"/>
    </source>
</evidence>
<evidence type="ECO:0000259" key="5">
    <source>
        <dbReference type="Pfam" id="PF00496"/>
    </source>
</evidence>
<feature type="chain" id="PRO_5041686398" evidence="4">
    <location>
        <begin position="29"/>
        <end position="525"/>
    </location>
</feature>
<dbReference type="PROSITE" id="PS51257">
    <property type="entry name" value="PROKAR_LIPOPROTEIN"/>
    <property type="match status" value="1"/>
</dbReference>
<sequence>MRTARRTVGLITAVALAAGACSSGGDTADDRLVLAESQPLNSFNPLTGYGELGVSPLYDGLYRPDAGTDAQVPNLVPALAAAAPERIGPRTWRIRLRSGVTFSDGSAFDAADVAATYRAARDPKVAADIATHVAPVEDVTAEGDGAVTVRLSTDGDPTPYLLLGIVPSERVEERPAAEWKLNRAPVGTGPYRLDSLANDQAVLTARTDRGEQPAVRRVVYTLVPDDNARAQRVRAGEVDGALLPPKLAASLGGRDGVRTMTVKSADWRGVSLPAGNPFTADPAARRAMNLGVDRAAIVSGVLAGAGEPASTPYSSVYGAAYEPAAQIAVDAAGAARVLDEAGWRAGPDGVRTRDGRTASFPLLYNAQDTVRRDLAVAFAAAMKPLGIAVTPQGSSWDDIEKRTGDAAILLGGGETPFSIDAQGYDALHTRVPNSSPYSNPGDFTAPGLDVLLDRARNLGPGPEKDATYREVQRTYVAQPSAVYLAHLHHVYAVRSAGWSFAPPILEPHAHGVTWGPWWNLPSWKR</sequence>
<dbReference type="EMBL" id="JAUTIX010000002">
    <property type="protein sequence ID" value="MDP0397549.1"/>
    <property type="molecule type" value="Genomic_DNA"/>
</dbReference>
<dbReference type="Proteomes" id="UP001178281">
    <property type="component" value="Unassembled WGS sequence"/>
</dbReference>
<accession>A0AA90NN44</accession>
<feature type="signal peptide" evidence="4">
    <location>
        <begin position="1"/>
        <end position="28"/>
    </location>
</feature>